<dbReference type="eggNOG" id="COG2038">
    <property type="taxonomic scope" value="Bacteria"/>
</dbReference>
<dbReference type="HAMAP" id="MF_00230">
    <property type="entry name" value="CobT"/>
    <property type="match status" value="1"/>
</dbReference>
<dbReference type="SUPFAM" id="SSF52733">
    <property type="entry name" value="Nicotinate mononucleotide:5,6-dimethylbenzimidazole phosphoribosyltransferase (CobT)"/>
    <property type="match status" value="1"/>
</dbReference>
<dbReference type="Proteomes" id="UP000006263">
    <property type="component" value="Unassembled WGS sequence"/>
</dbReference>
<evidence type="ECO:0000256" key="7">
    <source>
        <dbReference type="ARBA" id="ARBA00022679"/>
    </source>
</evidence>
<organism evidence="12 13">
    <name type="scientific">Paraglaciecola mesophila KMM 241</name>
    <dbReference type="NCBI Taxonomy" id="1128912"/>
    <lineage>
        <taxon>Bacteria</taxon>
        <taxon>Pseudomonadati</taxon>
        <taxon>Pseudomonadota</taxon>
        <taxon>Gammaproteobacteria</taxon>
        <taxon>Alteromonadales</taxon>
        <taxon>Alteromonadaceae</taxon>
        <taxon>Paraglaciecola</taxon>
    </lineage>
</organism>
<proteinExistence type="inferred from homology"/>
<comment type="catalytic activity">
    <reaction evidence="9 10">
        <text>5,6-dimethylbenzimidazole + nicotinate beta-D-ribonucleotide = alpha-ribazole 5'-phosphate + nicotinate + H(+)</text>
        <dbReference type="Rhea" id="RHEA:11196"/>
        <dbReference type="ChEBI" id="CHEBI:15378"/>
        <dbReference type="ChEBI" id="CHEBI:15890"/>
        <dbReference type="ChEBI" id="CHEBI:32544"/>
        <dbReference type="ChEBI" id="CHEBI:57502"/>
        <dbReference type="ChEBI" id="CHEBI:57918"/>
        <dbReference type="EC" id="2.4.2.21"/>
    </reaction>
</comment>
<dbReference type="FunFam" id="3.40.50.10210:FF:000001">
    <property type="entry name" value="Nicotinate-nucleotide--dimethylbenzimidazole phosphoribosyltransferase"/>
    <property type="match status" value="1"/>
</dbReference>
<dbReference type="NCBIfam" id="TIGR03160">
    <property type="entry name" value="cobT_DBIPRT"/>
    <property type="match status" value="1"/>
</dbReference>
<keyword evidence="7 10" id="KW-0808">Transferase</keyword>
<evidence type="ECO:0000256" key="8">
    <source>
        <dbReference type="ARBA" id="ARBA00030686"/>
    </source>
</evidence>
<evidence type="ECO:0000256" key="2">
    <source>
        <dbReference type="ARBA" id="ARBA00007110"/>
    </source>
</evidence>
<dbReference type="NCBIfam" id="NF000996">
    <property type="entry name" value="PRK00105.1"/>
    <property type="match status" value="1"/>
</dbReference>
<dbReference type="EC" id="2.4.2.21" evidence="3 10"/>
<keyword evidence="6 10" id="KW-0328">Glycosyltransferase</keyword>
<dbReference type="AlphaFoldDB" id="K6Z2L4"/>
<dbReference type="InterPro" id="IPR036087">
    <property type="entry name" value="Nict_dMeBzImd_PRibTrfase_sf"/>
</dbReference>
<evidence type="ECO:0000256" key="4">
    <source>
        <dbReference type="ARBA" id="ARBA00015486"/>
    </source>
</evidence>
<dbReference type="GO" id="GO:0009236">
    <property type="term" value="P:cobalamin biosynthetic process"/>
    <property type="evidence" value="ECO:0007669"/>
    <property type="project" value="UniProtKB-UniRule"/>
</dbReference>
<feature type="active site" description="Proton acceptor" evidence="10">
    <location>
        <position position="385"/>
    </location>
</feature>
<reference evidence="12 13" key="1">
    <citation type="journal article" date="2017" name="Antonie Van Leeuwenhoek">
        <title>Rhizobium rhizosphaerae sp. nov., a novel species isolated from rice rhizosphere.</title>
        <authorList>
            <person name="Zhao J.J."/>
            <person name="Zhang J."/>
            <person name="Zhang R.J."/>
            <person name="Zhang C.W."/>
            <person name="Yin H.Q."/>
            <person name="Zhang X.X."/>
        </authorList>
    </citation>
    <scope>NUCLEOTIDE SEQUENCE [LARGE SCALE GENOMIC DNA]</scope>
    <source>
        <strain evidence="12 13">KMM 241</strain>
    </source>
</reference>
<dbReference type="EMBL" id="BAEP01000018">
    <property type="protein sequence ID" value="GAC23228.1"/>
    <property type="molecule type" value="Genomic_DNA"/>
</dbReference>
<dbReference type="GO" id="GO:0008939">
    <property type="term" value="F:nicotinate-nucleotide-dimethylbenzimidazole phosphoribosyltransferase activity"/>
    <property type="evidence" value="ECO:0007669"/>
    <property type="project" value="UniProtKB-UniRule"/>
</dbReference>
<keyword evidence="5 10" id="KW-0169">Cobalamin biosynthesis</keyword>
<comment type="pathway">
    <text evidence="1 10">Nucleoside biosynthesis; alpha-ribazole biosynthesis; alpha-ribazole from 5,6-dimethylbenzimidazole: step 1/2.</text>
</comment>
<evidence type="ECO:0000256" key="9">
    <source>
        <dbReference type="ARBA" id="ARBA00047340"/>
    </source>
</evidence>
<evidence type="ECO:0000256" key="11">
    <source>
        <dbReference type="SAM" id="MobiDB-lite"/>
    </source>
</evidence>
<dbReference type="CDD" id="cd02439">
    <property type="entry name" value="DMB-PRT_CobT"/>
    <property type="match status" value="1"/>
</dbReference>
<comment type="caution">
    <text evidence="12">The sequence shown here is derived from an EMBL/GenBank/DDBJ whole genome shotgun (WGS) entry which is preliminary data.</text>
</comment>
<dbReference type="InterPro" id="IPR003200">
    <property type="entry name" value="Nict_dMeBzImd_PRibTrfase"/>
</dbReference>
<evidence type="ECO:0000256" key="1">
    <source>
        <dbReference type="ARBA" id="ARBA00005049"/>
    </source>
</evidence>
<dbReference type="InterPro" id="IPR017846">
    <property type="entry name" value="Nict_dMeBzImd_PRibTrfase_bact"/>
</dbReference>
<accession>K6Z2L4</accession>
<dbReference type="UniPathway" id="UPA00061">
    <property type="reaction ID" value="UER00516"/>
</dbReference>
<dbReference type="PANTHER" id="PTHR43463:SF1">
    <property type="entry name" value="NICOTINATE-NUCLEOTIDE--DIMETHYLBENZIMIDAZOLE PHOSPHORIBOSYLTRANSFERASE"/>
    <property type="match status" value="1"/>
</dbReference>
<dbReference type="Pfam" id="PF02277">
    <property type="entry name" value="DBI_PRT"/>
    <property type="match status" value="1"/>
</dbReference>
<protein>
    <recommendedName>
        <fullName evidence="4 10">Nicotinate-nucleotide--dimethylbenzimidazole phosphoribosyltransferase</fullName>
        <shortName evidence="10">NN:DBI PRT</shortName>
        <ecNumber evidence="3 10">2.4.2.21</ecNumber>
    </recommendedName>
    <alternativeName>
        <fullName evidence="8 10">N(1)-alpha-phosphoribosyltransferase</fullName>
    </alternativeName>
</protein>
<evidence type="ECO:0000256" key="10">
    <source>
        <dbReference type="HAMAP-Rule" id="MF_00230"/>
    </source>
</evidence>
<comment type="similarity">
    <text evidence="2 10">Belongs to the CobT family.</text>
</comment>
<dbReference type="Gene3D" id="3.40.50.10210">
    <property type="match status" value="1"/>
</dbReference>
<evidence type="ECO:0000256" key="5">
    <source>
        <dbReference type="ARBA" id="ARBA00022573"/>
    </source>
</evidence>
<evidence type="ECO:0000256" key="3">
    <source>
        <dbReference type="ARBA" id="ARBA00011991"/>
    </source>
</evidence>
<dbReference type="InterPro" id="IPR023195">
    <property type="entry name" value="Nict_dMeBzImd_PRibTrfase_N"/>
</dbReference>
<sequence>MLDPEVTAAPATADSEKKLSGSMQEAINPVQKTSRKAQKMSEQQHSLSSSVFDQSHWQILPADTSNLNNIDEKINNKTKPLGALGQLEDLARQLAQIQQSPSQRSSRIETRIEINKPVMLVFAADHGIAANGISIAPSDVTQQMVLNFLNGGAAINCFSTALGWQMKVIDAGMLSPVSDNARKSASNMLIEQTTGQGTADFSKQAAMTQTQAEQALAMGANIAAQHIAQGSNVLAFGEMGIGNTSSASALLSLICGLSPQRTTGKGTGITDEQLGKKIQLIEDALERVNKVHGTKAFTPQTALMEVGGFEIAQIVGAILETAKAGKSILVDGFIVSVAALIAVRIAPRARDYMLFAHCSAEHAHQQVLAQLDARPLLSLGLRLGEGTGAALALPLLQAAASFYNDMATFESAGVTV</sequence>
<comment type="function">
    <text evidence="10">Catalyzes the synthesis of alpha-ribazole-5'-phosphate from nicotinate mononucleotide (NAMN) and 5,6-dimethylbenzimidazole (DMB).</text>
</comment>
<evidence type="ECO:0000313" key="13">
    <source>
        <dbReference type="Proteomes" id="UP000006263"/>
    </source>
</evidence>
<dbReference type="Gene3D" id="1.10.1610.10">
    <property type="match status" value="1"/>
</dbReference>
<feature type="region of interest" description="Disordered" evidence="11">
    <location>
        <begin position="1"/>
        <end position="44"/>
    </location>
</feature>
<dbReference type="PANTHER" id="PTHR43463">
    <property type="entry name" value="NICOTINATE-NUCLEOTIDE--DIMETHYLBENZIMIDAZOLE PHOSPHORIBOSYLTRANSFERASE"/>
    <property type="match status" value="1"/>
</dbReference>
<evidence type="ECO:0000256" key="6">
    <source>
        <dbReference type="ARBA" id="ARBA00022676"/>
    </source>
</evidence>
<evidence type="ECO:0000313" key="12">
    <source>
        <dbReference type="EMBL" id="GAC23228.1"/>
    </source>
</evidence>
<name>K6Z2L4_9ALTE</name>
<gene>
    <name evidence="10 12" type="primary">cobT</name>
    <name evidence="12" type="ORF">GMES_0928</name>
</gene>